<dbReference type="EMBL" id="MN740759">
    <property type="protein sequence ID" value="QHS81758.1"/>
    <property type="molecule type" value="Genomic_DNA"/>
</dbReference>
<accession>A0A6C0APR8</accession>
<reference evidence="2" key="1">
    <citation type="journal article" date="2020" name="Nature">
        <title>Giant virus diversity and host interactions through global metagenomics.</title>
        <authorList>
            <person name="Schulz F."/>
            <person name="Roux S."/>
            <person name="Paez-Espino D."/>
            <person name="Jungbluth S."/>
            <person name="Walsh D.A."/>
            <person name="Denef V.J."/>
            <person name="McMahon K.D."/>
            <person name="Konstantinidis K.T."/>
            <person name="Eloe-Fadrosh E.A."/>
            <person name="Kyrpides N.C."/>
            <person name="Woyke T."/>
        </authorList>
    </citation>
    <scope>NUCLEOTIDE SEQUENCE</scope>
    <source>
        <strain evidence="2">GVMAG-S-1101164-72</strain>
    </source>
</reference>
<proteinExistence type="predicted"/>
<protein>
    <submittedName>
        <fullName evidence="2">Uncharacterized protein</fullName>
    </submittedName>
</protein>
<evidence type="ECO:0000313" key="2">
    <source>
        <dbReference type="EMBL" id="QHS81758.1"/>
    </source>
</evidence>
<evidence type="ECO:0000256" key="1">
    <source>
        <dbReference type="SAM" id="Phobius"/>
    </source>
</evidence>
<feature type="transmembrane region" description="Helical" evidence="1">
    <location>
        <begin position="55"/>
        <end position="83"/>
    </location>
</feature>
<dbReference type="AlphaFoldDB" id="A0A6C0APR8"/>
<keyword evidence="1" id="KW-0472">Membrane</keyword>
<keyword evidence="1" id="KW-0812">Transmembrane</keyword>
<organism evidence="2">
    <name type="scientific">viral metagenome</name>
    <dbReference type="NCBI Taxonomy" id="1070528"/>
    <lineage>
        <taxon>unclassified sequences</taxon>
        <taxon>metagenomes</taxon>
        <taxon>organismal metagenomes</taxon>
    </lineage>
</organism>
<feature type="transmembrane region" description="Helical" evidence="1">
    <location>
        <begin position="16"/>
        <end position="35"/>
    </location>
</feature>
<keyword evidence="1" id="KW-1133">Transmembrane helix</keyword>
<sequence>MKWPEILTFNSGTDGFLRLLVVSVATVILVMYSTIFEVEYSPKLIDLYMYPWWRILTVLLILAASLWCPRVAILVALVIFMYLADMNTLLTPFASTVKAS</sequence>
<name>A0A6C0APR8_9ZZZZ</name>